<feature type="coiled-coil region" evidence="17">
    <location>
        <begin position="1"/>
        <end position="64"/>
    </location>
</feature>
<dbReference type="GO" id="GO:0043137">
    <property type="term" value="P:DNA replication, removal of RNA primer"/>
    <property type="evidence" value="ECO:0007669"/>
    <property type="project" value="TreeGrafter"/>
</dbReference>
<dbReference type="CDD" id="cd07182">
    <property type="entry name" value="RNase_HII_bacteria_HII_like"/>
    <property type="match status" value="1"/>
</dbReference>
<dbReference type="InterPro" id="IPR012337">
    <property type="entry name" value="RNaseH-like_sf"/>
</dbReference>
<dbReference type="GO" id="GO:0032299">
    <property type="term" value="C:ribonuclease H2 complex"/>
    <property type="evidence" value="ECO:0007669"/>
    <property type="project" value="TreeGrafter"/>
</dbReference>
<comment type="similarity">
    <text evidence="5 14 16">Belongs to the RNase HII family.</text>
</comment>
<evidence type="ECO:0000256" key="17">
    <source>
        <dbReference type="SAM" id="Coils"/>
    </source>
</evidence>
<keyword evidence="13 14" id="KW-0464">Manganese</keyword>
<dbReference type="Proteomes" id="UP000774000">
    <property type="component" value="Unassembled WGS sequence"/>
</dbReference>
<keyword evidence="20" id="KW-1185">Reference proteome</keyword>
<comment type="caution">
    <text evidence="19">The sequence shown here is derived from an EMBL/GenBank/DDBJ whole genome shotgun (WGS) entry which is preliminary data.</text>
</comment>
<name>A0A939BNI9_9FIRM</name>
<dbReference type="InterPro" id="IPR022898">
    <property type="entry name" value="RNase_HII"/>
</dbReference>
<evidence type="ECO:0000256" key="10">
    <source>
        <dbReference type="ARBA" id="ARBA00022723"/>
    </source>
</evidence>
<dbReference type="NCBIfam" id="NF000595">
    <property type="entry name" value="PRK00015.1-3"/>
    <property type="match status" value="1"/>
</dbReference>
<dbReference type="NCBIfam" id="NF000594">
    <property type="entry name" value="PRK00015.1-1"/>
    <property type="match status" value="1"/>
</dbReference>
<evidence type="ECO:0000256" key="14">
    <source>
        <dbReference type="HAMAP-Rule" id="MF_00052"/>
    </source>
</evidence>
<evidence type="ECO:0000256" key="4">
    <source>
        <dbReference type="ARBA" id="ARBA00004496"/>
    </source>
</evidence>
<dbReference type="EMBL" id="JAFBDQ010000001">
    <property type="protein sequence ID" value="MBM7555323.1"/>
    <property type="molecule type" value="Genomic_DNA"/>
</dbReference>
<evidence type="ECO:0000256" key="2">
    <source>
        <dbReference type="ARBA" id="ARBA00001946"/>
    </source>
</evidence>
<dbReference type="PANTHER" id="PTHR10954:SF18">
    <property type="entry name" value="RIBONUCLEASE HII"/>
    <property type="match status" value="1"/>
</dbReference>
<dbReference type="HAMAP" id="MF_00052_B">
    <property type="entry name" value="RNase_HII_B"/>
    <property type="match status" value="1"/>
</dbReference>
<dbReference type="SUPFAM" id="SSF53098">
    <property type="entry name" value="Ribonuclease H-like"/>
    <property type="match status" value="1"/>
</dbReference>
<keyword evidence="11 14" id="KW-0255">Endonuclease</keyword>
<evidence type="ECO:0000259" key="18">
    <source>
        <dbReference type="PROSITE" id="PS51975"/>
    </source>
</evidence>
<keyword evidence="9 14" id="KW-0540">Nuclease</keyword>
<evidence type="ECO:0000313" key="20">
    <source>
        <dbReference type="Proteomes" id="UP000774000"/>
    </source>
</evidence>
<dbReference type="GO" id="GO:0003723">
    <property type="term" value="F:RNA binding"/>
    <property type="evidence" value="ECO:0007669"/>
    <property type="project" value="UniProtKB-UniRule"/>
</dbReference>
<evidence type="ECO:0000256" key="11">
    <source>
        <dbReference type="ARBA" id="ARBA00022759"/>
    </source>
</evidence>
<evidence type="ECO:0000256" key="3">
    <source>
        <dbReference type="ARBA" id="ARBA00004065"/>
    </source>
</evidence>
<reference evidence="19" key="1">
    <citation type="submission" date="2021-01" db="EMBL/GenBank/DDBJ databases">
        <title>Genomic Encyclopedia of Type Strains, Phase IV (KMG-IV): sequencing the most valuable type-strain genomes for metagenomic binning, comparative biology and taxonomic classification.</title>
        <authorList>
            <person name="Goeker M."/>
        </authorList>
    </citation>
    <scope>NUCLEOTIDE SEQUENCE</scope>
    <source>
        <strain evidence="19">DSM 23230</strain>
    </source>
</reference>
<protein>
    <recommendedName>
        <fullName evidence="7 14">Ribonuclease HII</fullName>
        <shortName evidence="14">RNase HII</shortName>
        <ecNumber evidence="6 14">3.1.26.4</ecNumber>
    </recommendedName>
</protein>
<feature type="binding site" evidence="14 15">
    <location>
        <position position="81"/>
    </location>
    <ligand>
        <name>a divalent metal cation</name>
        <dbReference type="ChEBI" id="CHEBI:60240"/>
    </ligand>
</feature>
<feature type="binding site" evidence="14 15">
    <location>
        <position position="80"/>
    </location>
    <ligand>
        <name>a divalent metal cation</name>
        <dbReference type="ChEBI" id="CHEBI:60240"/>
    </ligand>
</feature>
<dbReference type="Pfam" id="PF01351">
    <property type="entry name" value="RNase_HII"/>
    <property type="match status" value="1"/>
</dbReference>
<dbReference type="GO" id="GO:0004523">
    <property type="term" value="F:RNA-DNA hybrid ribonuclease activity"/>
    <property type="evidence" value="ECO:0007669"/>
    <property type="project" value="UniProtKB-UniRule"/>
</dbReference>
<comment type="catalytic activity">
    <reaction evidence="1 14 15 16">
        <text>Endonucleolytic cleavage to 5'-phosphomonoester.</text>
        <dbReference type="EC" id="3.1.26.4"/>
    </reaction>
</comment>
<dbReference type="GO" id="GO:0005737">
    <property type="term" value="C:cytoplasm"/>
    <property type="evidence" value="ECO:0007669"/>
    <property type="project" value="UniProtKB-SubCell"/>
</dbReference>
<dbReference type="GO" id="GO:0006298">
    <property type="term" value="P:mismatch repair"/>
    <property type="evidence" value="ECO:0007669"/>
    <property type="project" value="TreeGrafter"/>
</dbReference>
<gene>
    <name evidence="14" type="primary">rnhB</name>
    <name evidence="19" type="ORF">JOC47_000147</name>
</gene>
<evidence type="ECO:0000256" key="5">
    <source>
        <dbReference type="ARBA" id="ARBA00007383"/>
    </source>
</evidence>
<comment type="cofactor">
    <cofactor evidence="2">
        <name>Mg(2+)</name>
        <dbReference type="ChEBI" id="CHEBI:18420"/>
    </cofactor>
</comment>
<dbReference type="PROSITE" id="PS51975">
    <property type="entry name" value="RNASE_H_2"/>
    <property type="match status" value="1"/>
</dbReference>
<dbReference type="GO" id="GO:0030145">
    <property type="term" value="F:manganese ion binding"/>
    <property type="evidence" value="ECO:0007669"/>
    <property type="project" value="UniProtKB-UniRule"/>
</dbReference>
<dbReference type="EC" id="3.1.26.4" evidence="6 14"/>
<keyword evidence="8 14" id="KW-0963">Cytoplasm</keyword>
<evidence type="ECO:0000256" key="9">
    <source>
        <dbReference type="ARBA" id="ARBA00022722"/>
    </source>
</evidence>
<dbReference type="InterPro" id="IPR036397">
    <property type="entry name" value="RNaseH_sf"/>
</dbReference>
<comment type="cofactor">
    <cofactor evidence="14 15">
        <name>Mn(2+)</name>
        <dbReference type="ChEBI" id="CHEBI:29035"/>
    </cofactor>
    <cofactor evidence="14 15">
        <name>Mg(2+)</name>
        <dbReference type="ChEBI" id="CHEBI:18420"/>
    </cofactor>
    <text evidence="14 15">Manganese or magnesium. Binds 1 divalent metal ion per monomer in the absence of substrate. May bind a second metal ion after substrate binding.</text>
</comment>
<evidence type="ECO:0000256" key="8">
    <source>
        <dbReference type="ARBA" id="ARBA00022490"/>
    </source>
</evidence>
<keyword evidence="17" id="KW-0175">Coiled coil</keyword>
<sequence length="258" mass="28890">MDLEQLTIKEIKNKINNLNNISQQLMQQLKADSRKGVQQIAQRIERKKAKAQAAKEKYQEMRKYEKKKLADGYDLICGIDEAGRGPLAGSVVAGAVILGTDTYIPGLDDSKKLSEKKREELFDIIYQKAEAVGVGIVDQDRIDEINILQATYEAMTEAVDDLGVQPNYLLIDSETIPQVDIPQAGIEKGDSQSVSIAAASIIAKVTRDRMLVEYDEQYPEYGFAGHKGYGTKSHRQALEKFGPCDIHRKSYQIVQKHM</sequence>
<evidence type="ECO:0000256" key="12">
    <source>
        <dbReference type="ARBA" id="ARBA00022801"/>
    </source>
</evidence>
<evidence type="ECO:0000256" key="6">
    <source>
        <dbReference type="ARBA" id="ARBA00012180"/>
    </source>
</evidence>
<evidence type="ECO:0000313" key="19">
    <source>
        <dbReference type="EMBL" id="MBM7555323.1"/>
    </source>
</evidence>
<evidence type="ECO:0000256" key="15">
    <source>
        <dbReference type="PROSITE-ProRule" id="PRU01319"/>
    </source>
</evidence>
<dbReference type="InterPro" id="IPR024567">
    <property type="entry name" value="RNase_HII/HIII_dom"/>
</dbReference>
<evidence type="ECO:0000256" key="1">
    <source>
        <dbReference type="ARBA" id="ARBA00000077"/>
    </source>
</evidence>
<proteinExistence type="inferred from homology"/>
<dbReference type="FunFam" id="3.30.420.10:FF:000006">
    <property type="entry name" value="Ribonuclease HII"/>
    <property type="match status" value="1"/>
</dbReference>
<evidence type="ECO:0000256" key="7">
    <source>
        <dbReference type="ARBA" id="ARBA00019179"/>
    </source>
</evidence>
<dbReference type="InterPro" id="IPR001352">
    <property type="entry name" value="RNase_HII/HIII"/>
</dbReference>
<dbReference type="Gene3D" id="3.30.420.10">
    <property type="entry name" value="Ribonuclease H-like superfamily/Ribonuclease H"/>
    <property type="match status" value="1"/>
</dbReference>
<comment type="function">
    <text evidence="3 14 16">Endonuclease that specifically degrades the RNA of RNA-DNA hybrids.</text>
</comment>
<evidence type="ECO:0000256" key="13">
    <source>
        <dbReference type="ARBA" id="ARBA00023211"/>
    </source>
</evidence>
<dbReference type="AlphaFoldDB" id="A0A939BNI9"/>
<dbReference type="RefSeq" id="WP_275579341.1">
    <property type="nucleotide sequence ID" value="NZ_JAFBDQ010000001.1"/>
</dbReference>
<keyword evidence="12 14" id="KW-0378">Hydrolase</keyword>
<accession>A0A939BNI9</accession>
<comment type="subcellular location">
    <subcellularLocation>
        <location evidence="4 14">Cytoplasm</location>
    </subcellularLocation>
</comment>
<evidence type="ECO:0000256" key="16">
    <source>
        <dbReference type="RuleBase" id="RU003515"/>
    </source>
</evidence>
<dbReference type="PANTHER" id="PTHR10954">
    <property type="entry name" value="RIBONUCLEASE H2 SUBUNIT A"/>
    <property type="match status" value="1"/>
</dbReference>
<keyword evidence="10 14" id="KW-0479">Metal-binding</keyword>
<feature type="binding site" evidence="14 15">
    <location>
        <position position="172"/>
    </location>
    <ligand>
        <name>a divalent metal cation</name>
        <dbReference type="ChEBI" id="CHEBI:60240"/>
    </ligand>
</feature>
<organism evidence="19 20">
    <name type="scientific">Halanaerobacter jeridensis</name>
    <dbReference type="NCBI Taxonomy" id="706427"/>
    <lineage>
        <taxon>Bacteria</taxon>
        <taxon>Bacillati</taxon>
        <taxon>Bacillota</taxon>
        <taxon>Clostridia</taxon>
        <taxon>Halanaerobiales</taxon>
        <taxon>Halobacteroidaceae</taxon>
        <taxon>Halanaerobacter</taxon>
    </lineage>
</organism>
<feature type="domain" description="RNase H type-2" evidence="18">
    <location>
        <begin position="74"/>
        <end position="258"/>
    </location>
</feature>